<proteinExistence type="predicted"/>
<dbReference type="Proteomes" id="UP000790787">
    <property type="component" value="Chromosome 17"/>
</dbReference>
<dbReference type="RefSeq" id="XP_075089936.1">
    <property type="nucleotide sequence ID" value="XM_075233835.1"/>
</dbReference>
<protein>
    <submittedName>
        <fullName evidence="2">Aspartic proteinase GIP2</fullName>
    </submittedName>
</protein>
<evidence type="ECO:0000313" key="1">
    <source>
        <dbReference type="Proteomes" id="UP000790787"/>
    </source>
</evidence>
<accession>A0AC58SY91</accession>
<reference evidence="1" key="1">
    <citation type="journal article" date="2014" name="Nat. Commun.">
        <title>The tobacco genome sequence and its comparison with those of tomato and potato.</title>
        <authorList>
            <person name="Sierro N."/>
            <person name="Battey J.N."/>
            <person name="Ouadi S."/>
            <person name="Bakaher N."/>
            <person name="Bovet L."/>
            <person name="Willig A."/>
            <person name="Goepfert S."/>
            <person name="Peitsch M.C."/>
            <person name="Ivanov N.V."/>
        </authorList>
    </citation>
    <scope>NUCLEOTIDE SEQUENCE [LARGE SCALE GENOMIC DNA]</scope>
</reference>
<reference evidence="2" key="2">
    <citation type="submission" date="2025-08" db="UniProtKB">
        <authorList>
            <consortium name="RefSeq"/>
        </authorList>
    </citation>
    <scope>IDENTIFICATION</scope>
    <source>
        <tissue evidence="2">Leaf</tissue>
    </source>
</reference>
<name>A0AC58SY91_TOBAC</name>
<keyword evidence="1" id="KW-1185">Reference proteome</keyword>
<evidence type="ECO:0000313" key="2">
    <source>
        <dbReference type="RefSeq" id="XP_075089936.1"/>
    </source>
</evidence>
<organism evidence="1 2">
    <name type="scientific">Nicotiana tabacum</name>
    <name type="common">Common tobacco</name>
    <dbReference type="NCBI Taxonomy" id="4097"/>
    <lineage>
        <taxon>Eukaryota</taxon>
        <taxon>Viridiplantae</taxon>
        <taxon>Streptophyta</taxon>
        <taxon>Embryophyta</taxon>
        <taxon>Tracheophyta</taxon>
        <taxon>Spermatophyta</taxon>
        <taxon>Magnoliopsida</taxon>
        <taxon>eudicotyledons</taxon>
        <taxon>Gunneridae</taxon>
        <taxon>Pentapetalae</taxon>
        <taxon>asterids</taxon>
        <taxon>lamiids</taxon>
        <taxon>Solanales</taxon>
        <taxon>Solanaceae</taxon>
        <taxon>Nicotianoideae</taxon>
        <taxon>Nicotianeae</taxon>
        <taxon>Nicotiana</taxon>
    </lineage>
</organism>
<gene>
    <name evidence="2" type="primary">LOC142171476</name>
</gene>
<sequence>MDMLASEKEAAKAELSSVENQLRVVKGKVDKWSRLNGDLREQLSLAFTERDALGQEYAALRSKLDAISTDVEEMVAQYKVDVELAETRLKMKTEYIKRLYQRETLKEIHARGFDLSTEIEEVKRLEAEAKELYNPEGSEGSDGSGDAPVKTRKTTPEIYILSQFISKLHCKPQIYILILVLQLVGLIVVVATNLPPINTSLCESLETLVYGNCFKKPAPGCFNDSCEYFCENSVTRNVFIGNILLDSLALSSADGRNPSRLKVFKDFIFACSNTKILRGLPNGATGVAALGRFNYSLPFQLSRAGSSSAVFAVCLPSSAAAGNGVAFFNSVGPYNFLPGIDVSKSLIYTPLLLNPVVGTVIFYTRPSDEYFIGVSSIKINGKSVSLNQTLLKIDMETGYGGTKISTSTPYTVLQTAMFKAVTERFVAEAEAMNLTVTTPVKPFEVCFPAKAIAFTRVGPAVPTIDLVLQKPDVFWRILGSNSMVRVKAQNVDVWCLSFVDGGPEPRTSIVIGGHQIEDNLLQFDLAQKRLGFSSSLLFKSTNCANFDFASRN</sequence>